<dbReference type="InterPro" id="IPR029063">
    <property type="entry name" value="SAM-dependent_MTases_sf"/>
</dbReference>
<reference evidence="6 7" key="1">
    <citation type="submission" date="2018-04" db="EMBL/GenBank/DDBJ databases">
        <title>Denitrifier Microvirgula.</title>
        <authorList>
            <person name="Anderson E."/>
            <person name="Jang J."/>
            <person name="Ishii S."/>
        </authorList>
    </citation>
    <scope>NUCLEOTIDE SEQUENCE [LARGE SCALE GENOMIC DNA]</scope>
    <source>
        <strain evidence="6 7">BE2.4</strain>
    </source>
</reference>
<evidence type="ECO:0000256" key="1">
    <source>
        <dbReference type="ARBA" id="ARBA00022603"/>
    </source>
</evidence>
<evidence type="ECO:0000313" key="7">
    <source>
        <dbReference type="Proteomes" id="UP000244173"/>
    </source>
</evidence>
<evidence type="ECO:0000256" key="2">
    <source>
        <dbReference type="ARBA" id="ARBA00022679"/>
    </source>
</evidence>
<dbReference type="AlphaFoldDB" id="A0A2S0PFG2"/>
<feature type="domain" description="O-methyltransferase C-terminal" evidence="4">
    <location>
        <begin position="201"/>
        <end position="341"/>
    </location>
</feature>
<feature type="domain" description="BVU-1015-like N-terminal dimerisation-like" evidence="5">
    <location>
        <begin position="39"/>
        <end position="109"/>
    </location>
</feature>
<keyword evidence="7" id="KW-1185">Reference proteome</keyword>
<dbReference type="EMBL" id="CP028519">
    <property type="protein sequence ID" value="AVY96043.1"/>
    <property type="molecule type" value="Genomic_DNA"/>
</dbReference>
<dbReference type="GO" id="GO:0008171">
    <property type="term" value="F:O-methyltransferase activity"/>
    <property type="evidence" value="ECO:0007669"/>
    <property type="project" value="InterPro"/>
</dbReference>
<sequence length="379" mass="42896">MRAGIIYARRVRLAGPQQGDRVETVYDHDRLNALEAVSAAQKIAFAPILFQAVWCLRETGLLAALERHDRDGASLETLVDDSGLTPYAVGVLLDMGLSGGVLFLKSARYRLTRVGHYLLNDPMTRTNMDFTQHTCYEAMRHLLDAIRSGKPSGLQVFGDWPTIYPALGELPDEARESWFEFDHFYSDQAFSEALAKIFHYRPAHIYDVGGNTGKWALRCARHDPDVRVTLLDLPQQLALAQDNIEREGLAGRIDGWPVDILKAEQLPGDADLWWMSQFLDCFSEDEIVHILKLIGRSMRPDARLAIMELFWDRQRFEAAAFSLNATSLYFTCLANGNSRFYHSKVMLKCLRLAGFHVEDEYDDLGKGHTLLICRKLADA</sequence>
<dbReference type="Proteomes" id="UP000244173">
    <property type="component" value="Chromosome"/>
</dbReference>
<dbReference type="GO" id="GO:0032259">
    <property type="term" value="P:methylation"/>
    <property type="evidence" value="ECO:0007669"/>
    <property type="project" value="UniProtKB-KW"/>
</dbReference>
<dbReference type="OrthoDB" id="9805418at2"/>
<dbReference type="PROSITE" id="PS51683">
    <property type="entry name" value="SAM_OMT_II"/>
    <property type="match status" value="1"/>
</dbReference>
<organism evidence="6 7">
    <name type="scientific">Microvirgula aerodenitrificans</name>
    <dbReference type="NCBI Taxonomy" id="57480"/>
    <lineage>
        <taxon>Bacteria</taxon>
        <taxon>Pseudomonadati</taxon>
        <taxon>Pseudomonadota</taxon>
        <taxon>Betaproteobacteria</taxon>
        <taxon>Neisseriales</taxon>
        <taxon>Aquaspirillaceae</taxon>
        <taxon>Microvirgula</taxon>
    </lineage>
</organism>
<evidence type="ECO:0000259" key="5">
    <source>
        <dbReference type="Pfam" id="PF21212"/>
    </source>
</evidence>
<dbReference type="PANTHER" id="PTHR43712">
    <property type="entry name" value="PUTATIVE (AFU_ORTHOLOGUE AFUA_4G14580)-RELATED"/>
    <property type="match status" value="1"/>
</dbReference>
<evidence type="ECO:0000259" key="4">
    <source>
        <dbReference type="Pfam" id="PF00891"/>
    </source>
</evidence>
<accession>A0A2S0PFG2</accession>
<dbReference type="Pfam" id="PF00891">
    <property type="entry name" value="Methyltransf_2"/>
    <property type="match status" value="1"/>
</dbReference>
<dbReference type="KEGG" id="maer:DAI18_09470"/>
<dbReference type="Gene3D" id="1.20.58.1390">
    <property type="match status" value="1"/>
</dbReference>
<gene>
    <name evidence="6" type="ORF">DAI18_09470</name>
</gene>
<dbReference type="Gene3D" id="3.40.50.150">
    <property type="entry name" value="Vaccinia Virus protein VP39"/>
    <property type="match status" value="1"/>
</dbReference>
<dbReference type="SUPFAM" id="SSF46785">
    <property type="entry name" value="Winged helix' DNA-binding domain"/>
    <property type="match status" value="1"/>
</dbReference>
<dbReference type="SUPFAM" id="SSF53335">
    <property type="entry name" value="S-adenosyl-L-methionine-dependent methyltransferases"/>
    <property type="match status" value="1"/>
</dbReference>
<protein>
    <submittedName>
        <fullName evidence="6">Methyltransferase domain-containing protein</fullName>
    </submittedName>
</protein>
<dbReference type="InterPro" id="IPR001077">
    <property type="entry name" value="COMT_C"/>
</dbReference>
<keyword evidence="1 6" id="KW-0489">Methyltransferase</keyword>
<evidence type="ECO:0000256" key="3">
    <source>
        <dbReference type="ARBA" id="ARBA00022691"/>
    </source>
</evidence>
<keyword evidence="3" id="KW-0949">S-adenosyl-L-methionine</keyword>
<dbReference type="InterPro" id="IPR036390">
    <property type="entry name" value="WH_DNA-bd_sf"/>
</dbReference>
<evidence type="ECO:0000313" key="6">
    <source>
        <dbReference type="EMBL" id="AVY96043.1"/>
    </source>
</evidence>
<proteinExistence type="predicted"/>
<dbReference type="STRING" id="1122240.GCA_000620105_02503"/>
<dbReference type="InterPro" id="IPR016461">
    <property type="entry name" value="COMT-like"/>
</dbReference>
<dbReference type="Gene3D" id="1.10.10.10">
    <property type="entry name" value="Winged helix-like DNA-binding domain superfamily/Winged helix DNA-binding domain"/>
    <property type="match status" value="1"/>
</dbReference>
<dbReference type="PANTHER" id="PTHR43712:SF2">
    <property type="entry name" value="O-METHYLTRANSFERASE CICE"/>
    <property type="match status" value="1"/>
</dbReference>
<keyword evidence="2 6" id="KW-0808">Transferase</keyword>
<dbReference type="InterPro" id="IPR049480">
    <property type="entry name" value="BVU_1015-like_N"/>
</dbReference>
<dbReference type="InterPro" id="IPR036388">
    <property type="entry name" value="WH-like_DNA-bd_sf"/>
</dbReference>
<name>A0A2S0PFG2_9NEIS</name>
<dbReference type="Pfam" id="PF21212">
    <property type="entry name" value="Dimerisation2-like_dom"/>
    <property type="match status" value="1"/>
</dbReference>